<reference evidence="2 3" key="1">
    <citation type="submission" date="2016-10" db="EMBL/GenBank/DDBJ databases">
        <title>Genome sequence of the basidiomycete white-rot fungus Trametes pubescens.</title>
        <authorList>
            <person name="Makela M.R."/>
            <person name="Granchi Z."/>
            <person name="Peng M."/>
            <person name="De Vries R.P."/>
            <person name="Grigoriev I."/>
            <person name="Riley R."/>
            <person name="Hilden K."/>
        </authorList>
    </citation>
    <scope>NUCLEOTIDE SEQUENCE [LARGE SCALE GENOMIC DNA]</scope>
    <source>
        <strain evidence="2 3">FBCC735</strain>
    </source>
</reference>
<proteinExistence type="predicted"/>
<evidence type="ECO:0000313" key="3">
    <source>
        <dbReference type="Proteomes" id="UP000184267"/>
    </source>
</evidence>
<sequence length="584" mass="65960">MTHIFSLVPADPLCVNKASVAWIPGSVAGRTLDILPLMAVCHHWRSIVLGTPLLWSTIEESNDSPGRRPHFMDYIHRCERGPLYVHVHGDPHEDTLAILTRHGERVRDLCVAYTSHWHEAFHAMLSFKGDNLQNCSVNLGTLDNANGAPLQPFFQGHTPHLQSLRLERTPYLPSNRFPALTHLTVECSWTIIFTFRDLQTFLANCPGLQSLHLGMLAASRMEAPTTTVAHDSSIHFPHLRRFSVLDELRPSHGPPGQNHGLDGPISAEDVRFLVNRSAIHRALLSSIVLPAQRIVYLKPVLSRDLSAYADQISKESMEPSSMRVIDAQQSYADPWRGSGLISLQLVDPVTWRGARFDVQVRGCNEAKPTIQENLRLAIAASPLFAHVRELWIDTGAVEFLYVRDSILRSLPRLKFLQLWCSPKEDHRLGSVLEVLTPLKGGSVMCPELDTLCVLVPGEGHIKRLRKLLRRRAEMGHPLQRLHVVWDVAEDIDGASIQGSSNENSDSSSRRGTSAAHQYQEARDLGELVEHFGFSKTLNRTKAPRFPRNSWMPSWDDRVPPECRAAEELEEYWPVWEHRAYPWDE</sequence>
<accession>A0A1M2VQC2</accession>
<name>A0A1M2VQC2_TRAPU</name>
<evidence type="ECO:0000256" key="1">
    <source>
        <dbReference type="SAM" id="MobiDB-lite"/>
    </source>
</evidence>
<gene>
    <name evidence="2" type="ORF">TRAPUB_13756</name>
</gene>
<dbReference type="EMBL" id="MNAD01000879">
    <property type="protein sequence ID" value="OJT09797.1"/>
    <property type="molecule type" value="Genomic_DNA"/>
</dbReference>
<dbReference type="InterPro" id="IPR032675">
    <property type="entry name" value="LRR_dom_sf"/>
</dbReference>
<dbReference type="Gene3D" id="3.80.10.10">
    <property type="entry name" value="Ribonuclease Inhibitor"/>
    <property type="match status" value="1"/>
</dbReference>
<dbReference type="AlphaFoldDB" id="A0A1M2VQC2"/>
<comment type="caution">
    <text evidence="2">The sequence shown here is derived from an EMBL/GenBank/DDBJ whole genome shotgun (WGS) entry which is preliminary data.</text>
</comment>
<evidence type="ECO:0000313" key="2">
    <source>
        <dbReference type="EMBL" id="OJT09797.1"/>
    </source>
</evidence>
<keyword evidence="3" id="KW-1185">Reference proteome</keyword>
<protein>
    <submittedName>
        <fullName evidence="2">Uncharacterized protein</fullName>
    </submittedName>
</protein>
<dbReference type="OMA" id="WPVWEHR"/>
<dbReference type="Proteomes" id="UP000184267">
    <property type="component" value="Unassembled WGS sequence"/>
</dbReference>
<dbReference type="OrthoDB" id="2758552at2759"/>
<organism evidence="2 3">
    <name type="scientific">Trametes pubescens</name>
    <name type="common">White-rot fungus</name>
    <dbReference type="NCBI Taxonomy" id="154538"/>
    <lineage>
        <taxon>Eukaryota</taxon>
        <taxon>Fungi</taxon>
        <taxon>Dikarya</taxon>
        <taxon>Basidiomycota</taxon>
        <taxon>Agaricomycotina</taxon>
        <taxon>Agaricomycetes</taxon>
        <taxon>Polyporales</taxon>
        <taxon>Polyporaceae</taxon>
        <taxon>Trametes</taxon>
    </lineage>
</organism>
<feature type="region of interest" description="Disordered" evidence="1">
    <location>
        <begin position="495"/>
        <end position="518"/>
    </location>
</feature>
<dbReference type="STRING" id="154538.A0A1M2VQC2"/>